<dbReference type="Gene3D" id="2.70.98.10">
    <property type="match status" value="1"/>
</dbReference>
<evidence type="ECO:0000256" key="2">
    <source>
        <dbReference type="ARBA" id="ARBA00023235"/>
    </source>
</evidence>
<dbReference type="InterPro" id="IPR014718">
    <property type="entry name" value="GH-type_carb-bd"/>
</dbReference>
<sequence length="329" mass="34831">MTGQITPFGTAPDGRPVERITLRNAALTVQLLTRGAVVQDLRLAGVDWPLTLGSADLAAYVGPLGYYGAVVGPVANRIAGASALIDGTRHDFPPNEGGNLLHGGRFGTQARVWDIASVGETSAVLRLALAAGDQGFPGARVIEAGFALEGATLVLRLSATSDAPTLMNLANHSYWNLDGSESIAGHRLTVAADRVLETVAGLPTGRVLPAAGAFDLRQGRVIDLSEGFDHNFCLADAPRGLTEVAELVGQSGVRLRLATTEPGLQVYDGVYIDSEGFAGLQGRPLRKHEAMALEAQRWPDAPNHPGFPSIRLDPGQTYRQETRLSFDRL</sequence>
<dbReference type="EMBL" id="QKZS01000002">
    <property type="protein sequence ID" value="PZX57467.1"/>
    <property type="molecule type" value="Genomic_DNA"/>
</dbReference>
<dbReference type="Pfam" id="PF01263">
    <property type="entry name" value="Aldose_epim"/>
    <property type="match status" value="1"/>
</dbReference>
<comment type="similarity">
    <text evidence="1">Belongs to the aldose epimerase family.</text>
</comment>
<dbReference type="InterPro" id="IPR011013">
    <property type="entry name" value="Gal_mutarotase_sf_dom"/>
</dbReference>
<keyword evidence="3" id="KW-0119">Carbohydrate metabolism</keyword>
<evidence type="ECO:0000256" key="3">
    <source>
        <dbReference type="ARBA" id="ARBA00023277"/>
    </source>
</evidence>
<dbReference type="PANTHER" id="PTHR10091">
    <property type="entry name" value="ALDOSE-1-EPIMERASE"/>
    <property type="match status" value="1"/>
</dbReference>
<reference evidence="4 5" key="1">
    <citation type="submission" date="2018-06" db="EMBL/GenBank/DDBJ databases">
        <title>Genomic Encyclopedia of Archaeal and Bacterial Type Strains, Phase II (KMG-II): from individual species to whole genera.</title>
        <authorList>
            <person name="Goeker M."/>
        </authorList>
    </citation>
    <scope>NUCLEOTIDE SEQUENCE [LARGE SCALE GENOMIC DNA]</scope>
    <source>
        <strain evidence="4 5">DSM 18774</strain>
    </source>
</reference>
<dbReference type="PANTHER" id="PTHR10091:SF0">
    <property type="entry name" value="GALACTOSE MUTAROTASE"/>
    <property type="match status" value="1"/>
</dbReference>
<dbReference type="Proteomes" id="UP000249538">
    <property type="component" value="Unassembled WGS sequence"/>
</dbReference>
<dbReference type="InterPro" id="IPR008183">
    <property type="entry name" value="Aldose_1/G6P_1-epimerase"/>
</dbReference>
<organism evidence="4 5">
    <name type="scientific">Cereibacter changlensis</name>
    <dbReference type="NCBI Taxonomy" id="402884"/>
    <lineage>
        <taxon>Bacteria</taxon>
        <taxon>Pseudomonadati</taxon>
        <taxon>Pseudomonadota</taxon>
        <taxon>Alphaproteobacteria</taxon>
        <taxon>Rhodobacterales</taxon>
        <taxon>Paracoccaceae</taxon>
        <taxon>Cereibacter</taxon>
    </lineage>
</organism>
<dbReference type="AlphaFoldDB" id="A0A2W7RPU4"/>
<dbReference type="SUPFAM" id="SSF74650">
    <property type="entry name" value="Galactose mutarotase-like"/>
    <property type="match status" value="1"/>
</dbReference>
<keyword evidence="2" id="KW-0413">Isomerase</keyword>
<dbReference type="RefSeq" id="WP_245941304.1">
    <property type="nucleotide sequence ID" value="NZ_QKZS01000002.1"/>
</dbReference>
<accession>A0A2W7RPU4</accession>
<protein>
    <submittedName>
        <fullName evidence="4">Aldose 1-epimerase</fullName>
    </submittedName>
</protein>
<dbReference type="InterPro" id="IPR047215">
    <property type="entry name" value="Galactose_mutarotase-like"/>
</dbReference>
<evidence type="ECO:0000313" key="4">
    <source>
        <dbReference type="EMBL" id="PZX57467.1"/>
    </source>
</evidence>
<comment type="caution">
    <text evidence="4">The sequence shown here is derived from an EMBL/GenBank/DDBJ whole genome shotgun (WGS) entry which is preliminary data.</text>
</comment>
<gene>
    <name evidence="4" type="ORF">LX76_01012</name>
</gene>
<dbReference type="GO" id="GO:0004034">
    <property type="term" value="F:aldose 1-epimerase activity"/>
    <property type="evidence" value="ECO:0007669"/>
    <property type="project" value="TreeGrafter"/>
</dbReference>
<dbReference type="GO" id="GO:0033499">
    <property type="term" value="P:galactose catabolic process via UDP-galactose, Leloir pathway"/>
    <property type="evidence" value="ECO:0007669"/>
    <property type="project" value="TreeGrafter"/>
</dbReference>
<dbReference type="CDD" id="cd09019">
    <property type="entry name" value="galactose_mutarotase_like"/>
    <property type="match status" value="1"/>
</dbReference>
<proteinExistence type="inferred from homology"/>
<dbReference type="GO" id="GO:0006006">
    <property type="term" value="P:glucose metabolic process"/>
    <property type="evidence" value="ECO:0007669"/>
    <property type="project" value="TreeGrafter"/>
</dbReference>
<evidence type="ECO:0000256" key="1">
    <source>
        <dbReference type="ARBA" id="ARBA00006206"/>
    </source>
</evidence>
<evidence type="ECO:0000313" key="5">
    <source>
        <dbReference type="Proteomes" id="UP000249538"/>
    </source>
</evidence>
<name>A0A2W7RPU4_9RHOB</name>
<dbReference type="GO" id="GO:0030246">
    <property type="term" value="F:carbohydrate binding"/>
    <property type="evidence" value="ECO:0007669"/>
    <property type="project" value="InterPro"/>
</dbReference>